<evidence type="ECO:0000313" key="3">
    <source>
        <dbReference type="Proteomes" id="UP000076858"/>
    </source>
</evidence>
<name>A0A0P4Y9N4_9CRUS</name>
<dbReference type="EMBL" id="LRGB01001361">
    <property type="protein sequence ID" value="KZS12539.1"/>
    <property type="molecule type" value="Genomic_DNA"/>
</dbReference>
<keyword evidence="3" id="KW-1185">Reference proteome</keyword>
<accession>A0A0P4Y9N4</accession>
<evidence type="ECO:0000313" key="2">
    <source>
        <dbReference type="EMBL" id="KZS12539.1"/>
    </source>
</evidence>
<gene>
    <name evidence="2" type="ORF">APZ42_022713</name>
</gene>
<proteinExistence type="predicted"/>
<dbReference type="Proteomes" id="UP000076858">
    <property type="component" value="Unassembled WGS sequence"/>
</dbReference>
<reference evidence="1" key="2">
    <citation type="submission" date="2015-10" db="EMBL/GenBank/DDBJ databases">
        <authorList>
            <person name="Gilbert D.G."/>
        </authorList>
    </citation>
    <scope>NUCLEOTIDE SEQUENCE</scope>
</reference>
<evidence type="ECO:0000313" key="1">
    <source>
        <dbReference type="EMBL" id="JAI83396.1"/>
    </source>
</evidence>
<dbReference type="AlphaFoldDB" id="A0A0P4Y9N4"/>
<reference evidence="2 3" key="3">
    <citation type="submission" date="2016-03" db="EMBL/GenBank/DDBJ databases">
        <title>EvidentialGene: Evidence-directed Construction of Genes on Genomes.</title>
        <authorList>
            <person name="Gilbert D.G."/>
            <person name="Choi J.-H."/>
            <person name="Mockaitis K."/>
            <person name="Colbourne J."/>
            <person name="Pfrender M."/>
        </authorList>
    </citation>
    <scope>NUCLEOTIDE SEQUENCE [LARGE SCALE GENOMIC DNA]</scope>
    <source>
        <strain evidence="2 3">Xinb3</strain>
        <tissue evidence="2">Complete organism</tissue>
    </source>
</reference>
<dbReference type="EMBL" id="GDIP01240005">
    <property type="protein sequence ID" value="JAI83396.1"/>
    <property type="molecule type" value="Transcribed_RNA"/>
</dbReference>
<sequence>MKVPTHFSCKNKKMRFQLVHRCWERSGEISTKKKPKMVFWKSLKINGKNGMFPTAGESIPKSNEFRHFRFSSLWL</sequence>
<organism evidence="1">
    <name type="scientific">Daphnia magna</name>
    <dbReference type="NCBI Taxonomy" id="35525"/>
    <lineage>
        <taxon>Eukaryota</taxon>
        <taxon>Metazoa</taxon>
        <taxon>Ecdysozoa</taxon>
        <taxon>Arthropoda</taxon>
        <taxon>Crustacea</taxon>
        <taxon>Branchiopoda</taxon>
        <taxon>Diplostraca</taxon>
        <taxon>Cladocera</taxon>
        <taxon>Anomopoda</taxon>
        <taxon>Daphniidae</taxon>
        <taxon>Daphnia</taxon>
    </lineage>
</organism>
<protein>
    <submittedName>
        <fullName evidence="1">Uncharacterized protein</fullName>
    </submittedName>
</protein>
<reference evidence="1" key="1">
    <citation type="submission" date="2015-10" db="EMBL/GenBank/DDBJ databases">
        <title>Daphnia magna gene sets from two clonal populations assembled and annotated with EvidentialGene.</title>
        <authorList>
            <person name="Gilbert D."/>
            <person name="Podicheti R."/>
            <person name="Orsini L."/>
            <person name="Colbourne J."/>
            <person name="Pfrender M."/>
        </authorList>
    </citation>
    <scope>NUCLEOTIDE SEQUENCE</scope>
</reference>